<evidence type="ECO:0000313" key="7">
    <source>
        <dbReference type="Proteomes" id="UP000612893"/>
    </source>
</evidence>
<accession>A0A934KD97</accession>
<dbReference type="SMART" id="SM00382">
    <property type="entry name" value="AAA"/>
    <property type="match status" value="1"/>
</dbReference>
<dbReference type="PANTHER" id="PTHR43776:SF7">
    <property type="entry name" value="D,D-DIPEPTIDE TRANSPORT ATP-BINDING PROTEIN DDPF-RELATED"/>
    <property type="match status" value="1"/>
</dbReference>
<organism evidence="6 7">
    <name type="scientific">Candidatus Nephthysia bennettiae</name>
    <dbReference type="NCBI Taxonomy" id="3127016"/>
    <lineage>
        <taxon>Bacteria</taxon>
        <taxon>Bacillati</taxon>
        <taxon>Candidatus Dormiibacterota</taxon>
        <taxon>Candidatus Dormibacteria</taxon>
        <taxon>Candidatus Dormibacterales</taxon>
        <taxon>Candidatus Dormibacteraceae</taxon>
        <taxon>Candidatus Nephthysia</taxon>
    </lineage>
</organism>
<dbReference type="Proteomes" id="UP000612893">
    <property type="component" value="Unassembled WGS sequence"/>
</dbReference>
<dbReference type="GO" id="GO:0005524">
    <property type="term" value="F:ATP binding"/>
    <property type="evidence" value="ECO:0007669"/>
    <property type="project" value="UniProtKB-KW"/>
</dbReference>
<dbReference type="CDD" id="cd03257">
    <property type="entry name" value="ABC_NikE_OppD_transporters"/>
    <property type="match status" value="1"/>
</dbReference>
<evidence type="ECO:0000256" key="2">
    <source>
        <dbReference type="ARBA" id="ARBA00022448"/>
    </source>
</evidence>
<dbReference type="InterPro" id="IPR003439">
    <property type="entry name" value="ABC_transporter-like_ATP-bd"/>
</dbReference>
<proteinExistence type="inferred from homology"/>
<dbReference type="FunFam" id="3.40.50.300:FF:000016">
    <property type="entry name" value="Oligopeptide ABC transporter ATP-binding component"/>
    <property type="match status" value="1"/>
</dbReference>
<dbReference type="PROSITE" id="PS50893">
    <property type="entry name" value="ABC_TRANSPORTER_2"/>
    <property type="match status" value="1"/>
</dbReference>
<evidence type="ECO:0000256" key="3">
    <source>
        <dbReference type="ARBA" id="ARBA00022741"/>
    </source>
</evidence>
<comment type="similarity">
    <text evidence="1">Belongs to the ABC transporter superfamily.</text>
</comment>
<protein>
    <submittedName>
        <fullName evidence="6">ATP-binding cassette domain-containing protein</fullName>
    </submittedName>
</protein>
<dbReference type="EMBL" id="JAEKNR010000198">
    <property type="protein sequence ID" value="MBJ7600323.1"/>
    <property type="molecule type" value="Genomic_DNA"/>
</dbReference>
<keyword evidence="7" id="KW-1185">Reference proteome</keyword>
<evidence type="ECO:0000259" key="5">
    <source>
        <dbReference type="PROSITE" id="PS50893"/>
    </source>
</evidence>
<dbReference type="AlphaFoldDB" id="A0A934KD97"/>
<name>A0A934KD97_9BACT</name>
<dbReference type="SUPFAM" id="SSF52540">
    <property type="entry name" value="P-loop containing nucleoside triphosphate hydrolases"/>
    <property type="match status" value="1"/>
</dbReference>
<evidence type="ECO:0000313" key="6">
    <source>
        <dbReference type="EMBL" id="MBJ7600323.1"/>
    </source>
</evidence>
<dbReference type="PROSITE" id="PS00211">
    <property type="entry name" value="ABC_TRANSPORTER_1"/>
    <property type="match status" value="1"/>
</dbReference>
<comment type="caution">
    <text evidence="6">The sequence shown here is derived from an EMBL/GenBank/DDBJ whole genome shotgun (WGS) entry which is preliminary data.</text>
</comment>
<dbReference type="InterPro" id="IPR027417">
    <property type="entry name" value="P-loop_NTPase"/>
</dbReference>
<dbReference type="NCBIfam" id="TIGR01727">
    <property type="entry name" value="oligo_HPY"/>
    <property type="match status" value="1"/>
</dbReference>
<keyword evidence="3" id="KW-0547">Nucleotide-binding</keyword>
<dbReference type="Gene3D" id="3.40.50.300">
    <property type="entry name" value="P-loop containing nucleotide triphosphate hydrolases"/>
    <property type="match status" value="1"/>
</dbReference>
<dbReference type="InterPro" id="IPR017871">
    <property type="entry name" value="ABC_transporter-like_CS"/>
</dbReference>
<dbReference type="Pfam" id="PF08352">
    <property type="entry name" value="oligo_HPY"/>
    <property type="match status" value="1"/>
</dbReference>
<reference evidence="6" key="1">
    <citation type="submission" date="2020-10" db="EMBL/GenBank/DDBJ databases">
        <title>Ca. Dormibacterota MAGs.</title>
        <authorList>
            <person name="Montgomery K."/>
        </authorList>
    </citation>
    <scope>NUCLEOTIDE SEQUENCE [LARGE SCALE GENOMIC DNA]</scope>
    <source>
        <strain evidence="6">SC8812_S17_10</strain>
    </source>
</reference>
<dbReference type="InterPro" id="IPR003593">
    <property type="entry name" value="AAA+_ATPase"/>
</dbReference>
<evidence type="ECO:0000256" key="1">
    <source>
        <dbReference type="ARBA" id="ARBA00005417"/>
    </source>
</evidence>
<dbReference type="InterPro" id="IPR013563">
    <property type="entry name" value="Oligopep_ABC_C"/>
</dbReference>
<dbReference type="InterPro" id="IPR050319">
    <property type="entry name" value="ABC_transp_ATP-bind"/>
</dbReference>
<dbReference type="GO" id="GO:0055085">
    <property type="term" value="P:transmembrane transport"/>
    <property type="evidence" value="ECO:0007669"/>
    <property type="project" value="UniProtKB-ARBA"/>
</dbReference>
<sequence>MTAAPAPASSNGGTHLLRARGVEKHFPVRRGVLQRTVGHVRAVDGVDLEVMPGETLGLVGESGCGKSTLGRTLLRLVEPTAGSIEFEGRDVLALGGADMKALRRDMQIIFQDPVGSLDPRMTIRQIVGEGLATHGVGRGQDRETQVREMLERVGLRPEAAGRYPHEFSGGQRQRIGIARALVLRPKFVVADEPVSALDVSIQSQVLNLLVELKQDFDLTYLFVAHNLAVVGYISDRIAVMYLGKVVELAPAAELYRHPLHPYTMALLSAIPEPVPGRKRRRIVLKGDVPSPINPPSGCRFRTRCPLAQQLCADEEPPLEMKPEGHLAACHFAGTPVPV</sequence>
<gene>
    <name evidence="6" type="ORF">JF922_19890</name>
</gene>
<keyword evidence="4 6" id="KW-0067">ATP-binding</keyword>
<evidence type="ECO:0000256" key="4">
    <source>
        <dbReference type="ARBA" id="ARBA00022840"/>
    </source>
</evidence>
<dbReference type="PANTHER" id="PTHR43776">
    <property type="entry name" value="TRANSPORT ATP-BINDING PROTEIN"/>
    <property type="match status" value="1"/>
</dbReference>
<dbReference type="Pfam" id="PF00005">
    <property type="entry name" value="ABC_tran"/>
    <property type="match status" value="1"/>
</dbReference>
<feature type="domain" description="ABC transporter" evidence="5">
    <location>
        <begin position="28"/>
        <end position="267"/>
    </location>
</feature>
<dbReference type="RefSeq" id="WP_338204099.1">
    <property type="nucleotide sequence ID" value="NZ_JAEKNR010000198.1"/>
</dbReference>
<keyword evidence="2" id="KW-0813">Transport</keyword>